<reference evidence="1 2" key="1">
    <citation type="submission" date="2017-08" db="EMBL/GenBank/DDBJ databases">
        <title>WGS of Clinical strains of the CDC Group NO-1 linked to zoonotic infections in humans.</title>
        <authorList>
            <person name="Bernier A.-M."/>
            <person name="Bernard K."/>
        </authorList>
    </citation>
    <scope>NUCLEOTIDE SEQUENCE [LARGE SCALE GENOMIC DNA]</scope>
    <source>
        <strain evidence="1 2">NML91-0035</strain>
    </source>
</reference>
<proteinExistence type="predicted"/>
<dbReference type="EMBL" id="NTBI01000004">
    <property type="protein sequence ID" value="PAX17073.1"/>
    <property type="molecule type" value="Genomic_DNA"/>
</dbReference>
<comment type="caution">
    <text evidence="1">The sequence shown here is derived from an EMBL/GenBank/DDBJ whole genome shotgun (WGS) entry which is preliminary data.</text>
</comment>
<dbReference type="Proteomes" id="UP000217780">
    <property type="component" value="Unassembled WGS sequence"/>
</dbReference>
<evidence type="ECO:0000313" key="2">
    <source>
        <dbReference type="Proteomes" id="UP000217780"/>
    </source>
</evidence>
<name>A0A2A2T5Z8_9BURK</name>
<protein>
    <submittedName>
        <fullName evidence="1">Uncharacterized protein</fullName>
    </submittedName>
</protein>
<organism evidence="1 2">
    <name type="scientific">Vandammella animalimorsus</name>
    <dbReference type="NCBI Taxonomy" id="2029117"/>
    <lineage>
        <taxon>Bacteria</taxon>
        <taxon>Pseudomonadati</taxon>
        <taxon>Pseudomonadota</taxon>
        <taxon>Betaproteobacteria</taxon>
        <taxon>Burkholderiales</taxon>
        <taxon>Comamonadaceae</taxon>
        <taxon>Vandammella</taxon>
    </lineage>
</organism>
<sequence>MEDLLNACISQLDPKALPYEISVFDKEQTVLDRFRPNGKTYELLLSKANADRSDVTFRKLKSVNRRKAGKAVDEGVEISSYVIVRPNTTNPYTATVLMTMGAGVSVRDVTKLLGQLANKAAGDSRFKKCFWFDHPSAAKKEDGTSEQYKVRYRFEHECYLGQTLSEALTHGKFQDMELIAEGPIKMDDGSGNFQAVKKTVTVKAHTPQLVTAASLKNFVKSLAGKKALADGDEFQTLRVHYESDDGRDATATLAINDLERSFTKKAKIELDGEVEEYQSDFHRAIVQPLRELLKVVPS</sequence>
<accession>A0A2A2T5Z8</accession>
<dbReference type="AlphaFoldDB" id="A0A2A2T5Z8"/>
<gene>
    <name evidence="1" type="ORF">CLI92_05875</name>
</gene>
<evidence type="ECO:0000313" key="1">
    <source>
        <dbReference type="EMBL" id="PAX17073.1"/>
    </source>
</evidence>